<dbReference type="InterPro" id="IPR001647">
    <property type="entry name" value="HTH_TetR"/>
</dbReference>
<dbReference type="InterPro" id="IPR036271">
    <property type="entry name" value="Tet_transcr_reg_TetR-rel_C_sf"/>
</dbReference>
<dbReference type="OrthoDB" id="9798857at2"/>
<dbReference type="RefSeq" id="WP_067765585.1">
    <property type="nucleotide sequence ID" value="NZ_LZDS01000026.1"/>
</dbReference>
<dbReference type="Gene3D" id="1.10.357.10">
    <property type="entry name" value="Tetracycline Repressor, domain 2"/>
    <property type="match status" value="1"/>
</dbReference>
<evidence type="ECO:0000256" key="4">
    <source>
        <dbReference type="PROSITE-ProRule" id="PRU00335"/>
    </source>
</evidence>
<dbReference type="PANTHER" id="PTHR47506">
    <property type="entry name" value="TRANSCRIPTIONAL REGULATORY PROTEIN"/>
    <property type="match status" value="1"/>
</dbReference>
<dbReference type="SUPFAM" id="SSF46689">
    <property type="entry name" value="Homeodomain-like"/>
    <property type="match status" value="1"/>
</dbReference>
<organism evidence="6 7">
    <name type="scientific">Acinetobacter gandensis</name>
    <dbReference type="NCBI Taxonomy" id="1443941"/>
    <lineage>
        <taxon>Bacteria</taxon>
        <taxon>Pseudomonadati</taxon>
        <taxon>Pseudomonadota</taxon>
        <taxon>Gammaproteobacteria</taxon>
        <taxon>Moraxellales</taxon>
        <taxon>Moraxellaceae</taxon>
        <taxon>Acinetobacter</taxon>
    </lineage>
</organism>
<dbReference type="PRINTS" id="PR00455">
    <property type="entry name" value="HTHTETR"/>
</dbReference>
<feature type="DNA-binding region" description="H-T-H motif" evidence="4">
    <location>
        <begin position="32"/>
        <end position="51"/>
    </location>
</feature>
<dbReference type="GO" id="GO:0003677">
    <property type="term" value="F:DNA binding"/>
    <property type="evidence" value="ECO:0007669"/>
    <property type="project" value="UniProtKB-UniRule"/>
</dbReference>
<dbReference type="SUPFAM" id="SSF48498">
    <property type="entry name" value="Tetracyclin repressor-like, C-terminal domain"/>
    <property type="match status" value="1"/>
</dbReference>
<evidence type="ECO:0000256" key="1">
    <source>
        <dbReference type="ARBA" id="ARBA00023015"/>
    </source>
</evidence>
<comment type="caution">
    <text evidence="6">The sequence shown here is derived from an EMBL/GenBank/DDBJ whole genome shotgun (WGS) entry which is preliminary data.</text>
</comment>
<evidence type="ECO:0000259" key="5">
    <source>
        <dbReference type="PROSITE" id="PS50977"/>
    </source>
</evidence>
<feature type="domain" description="HTH tetR-type" evidence="5">
    <location>
        <begin position="9"/>
        <end position="69"/>
    </location>
</feature>
<evidence type="ECO:0000313" key="6">
    <source>
        <dbReference type="EMBL" id="OBX28267.1"/>
    </source>
</evidence>
<accession>A0A1A7RC34</accession>
<gene>
    <name evidence="6" type="ORF">A9J31_06820</name>
</gene>
<dbReference type="AlphaFoldDB" id="A0A1A7RC34"/>
<evidence type="ECO:0000313" key="7">
    <source>
        <dbReference type="Proteomes" id="UP000185753"/>
    </source>
</evidence>
<evidence type="ECO:0000256" key="2">
    <source>
        <dbReference type="ARBA" id="ARBA00023125"/>
    </source>
</evidence>
<name>A0A1A7RC34_9GAMM</name>
<dbReference type="InterPro" id="IPR009057">
    <property type="entry name" value="Homeodomain-like_sf"/>
</dbReference>
<keyword evidence="7" id="KW-1185">Reference proteome</keyword>
<keyword evidence="3" id="KW-0804">Transcription</keyword>
<dbReference type="PROSITE" id="PS50977">
    <property type="entry name" value="HTH_TETR_2"/>
    <property type="match status" value="1"/>
</dbReference>
<dbReference type="Proteomes" id="UP000185753">
    <property type="component" value="Unassembled WGS sequence"/>
</dbReference>
<dbReference type="STRING" id="1443941.A9J31_06820"/>
<keyword evidence="2 4" id="KW-0238">DNA-binding</keyword>
<protein>
    <submittedName>
        <fullName evidence="6">Transcriptional regulator</fullName>
    </submittedName>
</protein>
<evidence type="ECO:0000256" key="3">
    <source>
        <dbReference type="ARBA" id="ARBA00023163"/>
    </source>
</evidence>
<dbReference type="PANTHER" id="PTHR47506:SF7">
    <property type="entry name" value="TRANSCRIPTIONAL REGULATORY PROTEIN"/>
    <property type="match status" value="1"/>
</dbReference>
<dbReference type="Pfam" id="PF00440">
    <property type="entry name" value="TetR_N"/>
    <property type="match status" value="1"/>
</dbReference>
<dbReference type="EMBL" id="LZDS01000026">
    <property type="protein sequence ID" value="OBX28267.1"/>
    <property type="molecule type" value="Genomic_DNA"/>
</dbReference>
<sequence length="192" mass="21628">MRYKPEYKQKKRQELLTISGQIAKKDGFAATGVDGFMKAAGVTSGAFYSHFSSKQELLKALIEHELQHSFDMWQNNPHDNAQDWIEFELDRYLTPAHVQHPEQGCSLPTLASEVARADQDTKLIYETELLRGHALFSQHLGSEELAWAIICQLAGAILIARAATDPHLQKNILDANKMIIRQYLDSHPAVST</sequence>
<proteinExistence type="predicted"/>
<keyword evidence="1" id="KW-0805">Transcription regulation</keyword>
<dbReference type="Gene3D" id="1.10.10.60">
    <property type="entry name" value="Homeodomain-like"/>
    <property type="match status" value="1"/>
</dbReference>
<reference evidence="7" key="1">
    <citation type="submission" date="2016-06" db="EMBL/GenBank/DDBJ databases">
        <authorList>
            <person name="Radolfova-Krizova L."/>
            <person name="Nemec A."/>
        </authorList>
    </citation>
    <scope>NUCLEOTIDE SEQUENCE [LARGE SCALE GENOMIC DNA]</scope>
    <source>
        <strain evidence="7">ANC 4275</strain>
    </source>
</reference>